<gene>
    <name evidence="2" type="ORF">DFH07DRAFT_979220</name>
</gene>
<reference evidence="2" key="1">
    <citation type="submission" date="2023-03" db="EMBL/GenBank/DDBJ databases">
        <title>Massive genome expansion in bonnet fungi (Mycena s.s.) driven by repeated elements and novel gene families across ecological guilds.</title>
        <authorList>
            <consortium name="Lawrence Berkeley National Laboratory"/>
            <person name="Harder C.B."/>
            <person name="Miyauchi S."/>
            <person name="Viragh M."/>
            <person name="Kuo A."/>
            <person name="Thoen E."/>
            <person name="Andreopoulos B."/>
            <person name="Lu D."/>
            <person name="Skrede I."/>
            <person name="Drula E."/>
            <person name="Henrissat B."/>
            <person name="Morin E."/>
            <person name="Kohler A."/>
            <person name="Barry K."/>
            <person name="LaButti K."/>
            <person name="Morin E."/>
            <person name="Salamov A."/>
            <person name="Lipzen A."/>
            <person name="Mereny Z."/>
            <person name="Hegedus B."/>
            <person name="Baldrian P."/>
            <person name="Stursova M."/>
            <person name="Weitz H."/>
            <person name="Taylor A."/>
            <person name="Grigoriev I.V."/>
            <person name="Nagy L.G."/>
            <person name="Martin F."/>
            <person name="Kauserud H."/>
        </authorList>
    </citation>
    <scope>NUCLEOTIDE SEQUENCE</scope>
    <source>
        <strain evidence="2">CBHHK188m</strain>
    </source>
</reference>
<dbReference type="EMBL" id="JARJLG010000011">
    <property type="protein sequence ID" value="KAJ7776988.1"/>
    <property type="molecule type" value="Genomic_DNA"/>
</dbReference>
<sequence length="67" mass="7617">MDTADDEEVDHSLAHISSGGPKPISSWKGKITEIAWEDELDELEREKVAAEAIWDLKTRFHAKLEKL</sequence>
<organism evidence="2 3">
    <name type="scientific">Mycena maculata</name>
    <dbReference type="NCBI Taxonomy" id="230809"/>
    <lineage>
        <taxon>Eukaryota</taxon>
        <taxon>Fungi</taxon>
        <taxon>Dikarya</taxon>
        <taxon>Basidiomycota</taxon>
        <taxon>Agaricomycotina</taxon>
        <taxon>Agaricomycetes</taxon>
        <taxon>Agaricomycetidae</taxon>
        <taxon>Agaricales</taxon>
        <taxon>Marasmiineae</taxon>
        <taxon>Mycenaceae</taxon>
        <taxon>Mycena</taxon>
    </lineage>
</organism>
<proteinExistence type="predicted"/>
<evidence type="ECO:0000313" key="3">
    <source>
        <dbReference type="Proteomes" id="UP001215280"/>
    </source>
</evidence>
<evidence type="ECO:0000313" key="2">
    <source>
        <dbReference type="EMBL" id="KAJ7776988.1"/>
    </source>
</evidence>
<accession>A0AAD7K707</accession>
<evidence type="ECO:0000256" key="1">
    <source>
        <dbReference type="SAM" id="MobiDB-lite"/>
    </source>
</evidence>
<feature type="region of interest" description="Disordered" evidence="1">
    <location>
        <begin position="1"/>
        <end position="22"/>
    </location>
</feature>
<name>A0AAD7K707_9AGAR</name>
<comment type="caution">
    <text evidence="2">The sequence shown here is derived from an EMBL/GenBank/DDBJ whole genome shotgun (WGS) entry which is preliminary data.</text>
</comment>
<dbReference type="Proteomes" id="UP001215280">
    <property type="component" value="Unassembled WGS sequence"/>
</dbReference>
<protein>
    <submittedName>
        <fullName evidence="2">Uncharacterized protein</fullName>
    </submittedName>
</protein>
<keyword evidence="3" id="KW-1185">Reference proteome</keyword>
<dbReference type="AlphaFoldDB" id="A0AAD7K707"/>